<organism evidence="1 2">
    <name type="scientific">Oceanispirochaeta crateris</name>
    <dbReference type="NCBI Taxonomy" id="2518645"/>
    <lineage>
        <taxon>Bacteria</taxon>
        <taxon>Pseudomonadati</taxon>
        <taxon>Spirochaetota</taxon>
        <taxon>Spirochaetia</taxon>
        <taxon>Spirochaetales</taxon>
        <taxon>Spirochaetaceae</taxon>
        <taxon>Oceanispirochaeta</taxon>
    </lineage>
</organism>
<dbReference type="SUPFAM" id="SSF55594">
    <property type="entry name" value="HPr-like"/>
    <property type="match status" value="1"/>
</dbReference>
<gene>
    <name evidence="1" type="ORF">EXM22_11585</name>
</gene>
<dbReference type="AlphaFoldDB" id="A0A5C1QKD3"/>
<accession>A0A5C1QKD3</accession>
<dbReference type="EMBL" id="CP036150">
    <property type="protein sequence ID" value="QEN08595.1"/>
    <property type="molecule type" value="Genomic_DNA"/>
</dbReference>
<dbReference type="KEGG" id="ock:EXM22_11585"/>
<evidence type="ECO:0008006" key="3">
    <source>
        <dbReference type="Google" id="ProtNLM"/>
    </source>
</evidence>
<protein>
    <recommendedName>
        <fullName evidence="3">HPr family phosphocarrier protein</fullName>
    </recommendedName>
</protein>
<keyword evidence="2" id="KW-1185">Reference proteome</keyword>
<dbReference type="Proteomes" id="UP000324209">
    <property type="component" value="Chromosome"/>
</dbReference>
<dbReference type="InterPro" id="IPR035895">
    <property type="entry name" value="HPr-like_sf"/>
</dbReference>
<sequence length="511" mass="58256">MQTIDNQTFKISIAEDLQDLLSISAGLGQVNPEEVSRPLLGRLNLESSRCEELLDSYGAQQNTLWSPLRKITAVIKAFSRVAYSLLHIKNAIPSYNLVALDDNFVEATENMIKSVYHILEKACLEICKLNKSLDINPVIKPMNSYRFGENEVSGCLDPDRVRKASEFPGKTAVYLATSFLNLAEESILLKIYKKLNEDEYSSAIPEEVSEEKLRLLENKFHNLQSLYDTYLSGSDVAQKDPSLPVLRGHISVVYHLLECATNLTHYYERHSMYFHEDTVLEAPVMDKVLLTYLMQYFIAFPERYILTSQKLCKEILKHYAEMGSIEVPIPNYRGFHVRPSTLIAKIVVHYGSDVTMMLGSNEYNASMPLELFRANEEINQVKRKSVSECLVNHKLIAQDINAEYDTPLMKKILRIVFLDLLEKQKIMIYDNNFSFDDLTPLENETLGEFAKRGIALYLAMGKIDIISDTTVTFKGDKRVLQDLETLANHGYGEDKFGNNIVLPASLSYLRR</sequence>
<dbReference type="RefSeq" id="WP_149486676.1">
    <property type="nucleotide sequence ID" value="NZ_CP036150.1"/>
</dbReference>
<evidence type="ECO:0000313" key="1">
    <source>
        <dbReference type="EMBL" id="QEN08595.1"/>
    </source>
</evidence>
<name>A0A5C1QKD3_9SPIO</name>
<reference evidence="1 2" key="1">
    <citation type="submission" date="2019-02" db="EMBL/GenBank/DDBJ databases">
        <title>Complete Genome Sequence and Methylome Analysis of free living Spirochaetas.</title>
        <authorList>
            <person name="Fomenkov A."/>
            <person name="Dubinina G."/>
            <person name="Leshcheva N."/>
            <person name="Mikheeva N."/>
            <person name="Grabovich M."/>
            <person name="Vincze T."/>
            <person name="Roberts R.J."/>
        </authorList>
    </citation>
    <scope>NUCLEOTIDE SEQUENCE [LARGE SCALE GENOMIC DNA]</scope>
    <source>
        <strain evidence="1 2">K2</strain>
    </source>
</reference>
<dbReference type="OrthoDB" id="256762at2"/>
<proteinExistence type="predicted"/>
<evidence type="ECO:0000313" key="2">
    <source>
        <dbReference type="Proteomes" id="UP000324209"/>
    </source>
</evidence>